<organism evidence="11">
    <name type="scientific">Enterobius vermicularis</name>
    <name type="common">Human pinworm</name>
    <dbReference type="NCBI Taxonomy" id="51028"/>
    <lineage>
        <taxon>Eukaryota</taxon>
        <taxon>Metazoa</taxon>
        <taxon>Ecdysozoa</taxon>
        <taxon>Nematoda</taxon>
        <taxon>Chromadorea</taxon>
        <taxon>Rhabditida</taxon>
        <taxon>Spirurina</taxon>
        <taxon>Oxyuridomorpha</taxon>
        <taxon>Oxyuroidea</taxon>
        <taxon>Oxyuridae</taxon>
        <taxon>Enterobius</taxon>
    </lineage>
</organism>
<sequence length="350" mass="40678">MTNVNFGLPVVLITCSTFSLNIYFKEAYLVDLDEIRVTLIIRCNYYGNYGVAKGFDPQSAANVLKGTDTLYLIRGKHFTSKKPLKLTDSTAWIGHGATKFYIYHHSISKEVDTLLKIYENDPNIEIERVLWGLLPVPKYISYEEDPNNHIMHFEQILGWNNCILRARGKTKYLALSDFDETFVVFTSQTLLSVLDEVVKKDPDAGSFMFRNTFGEFKVIVIPERVKMQQIHYTRLMETFYSKRYIPPNISKFFHFRLLLSWSEKELLASDNTLARQVPKWNLRYRRMLEGEIGRLEEVNCTDDLTLKTNWWTNISLKLKLSCLSRTVVAWLLSPAFSKCAPVFSENLNLF</sequence>
<keyword evidence="4 8" id="KW-0808">Transferase</keyword>
<evidence type="ECO:0000256" key="4">
    <source>
        <dbReference type="ARBA" id="ARBA00022679"/>
    </source>
</evidence>
<keyword evidence="6" id="KW-1133">Transmembrane helix</keyword>
<gene>
    <name evidence="9" type="ORF">EVEC_LOCUS2436</name>
</gene>
<comment type="similarity">
    <text evidence="2 8">Belongs to the glycosyltransferase 92 family.</text>
</comment>
<accession>A0A0N4UYR0</accession>
<evidence type="ECO:0000313" key="9">
    <source>
        <dbReference type="EMBL" id="VDD87293.1"/>
    </source>
</evidence>
<name>A0A0N4UYR0_ENTVE</name>
<dbReference type="EMBL" id="UXUI01007380">
    <property type="protein sequence ID" value="VDD87293.1"/>
    <property type="molecule type" value="Genomic_DNA"/>
</dbReference>
<keyword evidence="10" id="KW-1185">Reference proteome</keyword>
<keyword evidence="3 8" id="KW-0328">Glycosyltransferase</keyword>
<evidence type="ECO:0000256" key="7">
    <source>
        <dbReference type="ARBA" id="ARBA00023136"/>
    </source>
</evidence>
<evidence type="ECO:0000313" key="11">
    <source>
        <dbReference type="WBParaSite" id="EVEC_0000272801-mRNA-1"/>
    </source>
</evidence>
<evidence type="ECO:0000256" key="3">
    <source>
        <dbReference type="ARBA" id="ARBA00022676"/>
    </source>
</evidence>
<dbReference type="InterPro" id="IPR008166">
    <property type="entry name" value="Glyco_transf_92"/>
</dbReference>
<comment type="subcellular location">
    <subcellularLocation>
        <location evidence="1">Membrane</location>
        <topology evidence="1">Single-pass membrane protein</topology>
    </subcellularLocation>
</comment>
<dbReference type="AlphaFoldDB" id="A0A0N4UYR0"/>
<keyword evidence="7" id="KW-0472">Membrane</keyword>
<dbReference type="GO" id="GO:0005737">
    <property type="term" value="C:cytoplasm"/>
    <property type="evidence" value="ECO:0007669"/>
    <property type="project" value="TreeGrafter"/>
</dbReference>
<dbReference type="Pfam" id="PF01697">
    <property type="entry name" value="Glyco_transf_92"/>
    <property type="match status" value="1"/>
</dbReference>
<proteinExistence type="inferred from homology"/>
<evidence type="ECO:0000313" key="10">
    <source>
        <dbReference type="Proteomes" id="UP000274131"/>
    </source>
</evidence>
<reference evidence="11" key="1">
    <citation type="submission" date="2017-02" db="UniProtKB">
        <authorList>
            <consortium name="WormBaseParasite"/>
        </authorList>
    </citation>
    <scope>IDENTIFICATION</scope>
</reference>
<dbReference type="OrthoDB" id="6232146at2759"/>
<dbReference type="GO" id="GO:0016020">
    <property type="term" value="C:membrane"/>
    <property type="evidence" value="ECO:0007669"/>
    <property type="project" value="UniProtKB-SubCell"/>
</dbReference>
<dbReference type="GO" id="GO:0016757">
    <property type="term" value="F:glycosyltransferase activity"/>
    <property type="evidence" value="ECO:0007669"/>
    <property type="project" value="UniProtKB-UniRule"/>
</dbReference>
<protein>
    <recommendedName>
        <fullName evidence="8">Glycosyltransferase family 92 protein</fullName>
        <ecNumber evidence="8">2.4.1.-</ecNumber>
    </recommendedName>
</protein>
<evidence type="ECO:0000256" key="5">
    <source>
        <dbReference type="ARBA" id="ARBA00022692"/>
    </source>
</evidence>
<dbReference type="PANTHER" id="PTHR21461">
    <property type="entry name" value="GLYCOSYLTRANSFERASE FAMILY 92 PROTEIN"/>
    <property type="match status" value="1"/>
</dbReference>
<evidence type="ECO:0000256" key="6">
    <source>
        <dbReference type="ARBA" id="ARBA00022989"/>
    </source>
</evidence>
<evidence type="ECO:0000256" key="8">
    <source>
        <dbReference type="RuleBase" id="RU366017"/>
    </source>
</evidence>
<keyword evidence="5" id="KW-0812">Transmembrane</keyword>
<dbReference type="PANTHER" id="PTHR21461:SF80">
    <property type="entry name" value="GLYCOSYLTRANSFERASE FAMILY 92 PROTEIN"/>
    <property type="match status" value="1"/>
</dbReference>
<reference evidence="9 10" key="2">
    <citation type="submission" date="2018-10" db="EMBL/GenBank/DDBJ databases">
        <authorList>
            <consortium name="Pathogen Informatics"/>
        </authorList>
    </citation>
    <scope>NUCLEOTIDE SEQUENCE [LARGE SCALE GENOMIC DNA]</scope>
</reference>
<evidence type="ECO:0000256" key="1">
    <source>
        <dbReference type="ARBA" id="ARBA00004167"/>
    </source>
</evidence>
<dbReference type="WBParaSite" id="EVEC_0000272801-mRNA-1">
    <property type="protein sequence ID" value="EVEC_0000272801-mRNA-1"/>
    <property type="gene ID" value="EVEC_0000272801"/>
</dbReference>
<dbReference type="EC" id="2.4.1.-" evidence="8"/>
<dbReference type="Proteomes" id="UP000274131">
    <property type="component" value="Unassembled WGS sequence"/>
</dbReference>
<evidence type="ECO:0000256" key="2">
    <source>
        <dbReference type="ARBA" id="ARBA00007647"/>
    </source>
</evidence>